<proteinExistence type="inferred from homology"/>
<evidence type="ECO:0000256" key="8">
    <source>
        <dbReference type="ARBA" id="ARBA00022842"/>
    </source>
</evidence>
<dbReference type="InterPro" id="IPR000760">
    <property type="entry name" value="Inositol_monophosphatase-like"/>
</dbReference>
<dbReference type="AlphaFoldDB" id="A0A397PE57"/>
<evidence type="ECO:0000256" key="1">
    <source>
        <dbReference type="ARBA" id="ARBA00001033"/>
    </source>
</evidence>
<organism evidence="11 12">
    <name type="scientific">Dichotomicrobium thermohalophilum</name>
    <dbReference type="NCBI Taxonomy" id="933063"/>
    <lineage>
        <taxon>Bacteria</taxon>
        <taxon>Pseudomonadati</taxon>
        <taxon>Pseudomonadota</taxon>
        <taxon>Alphaproteobacteria</taxon>
        <taxon>Hyphomicrobiales</taxon>
        <taxon>Hyphomicrobiaceae</taxon>
        <taxon>Dichotomicrobium</taxon>
    </lineage>
</organism>
<evidence type="ECO:0000256" key="7">
    <source>
        <dbReference type="ARBA" id="ARBA00022801"/>
    </source>
</evidence>
<dbReference type="Gene3D" id="3.30.540.10">
    <property type="entry name" value="Fructose-1,6-Bisphosphatase, subunit A, domain 1"/>
    <property type="match status" value="1"/>
</dbReference>
<dbReference type="GO" id="GO:0007165">
    <property type="term" value="P:signal transduction"/>
    <property type="evidence" value="ECO:0007669"/>
    <property type="project" value="TreeGrafter"/>
</dbReference>
<dbReference type="Pfam" id="PF00459">
    <property type="entry name" value="Inositol_P"/>
    <property type="match status" value="1"/>
</dbReference>
<feature type="binding site" evidence="9">
    <location>
        <position position="88"/>
    </location>
    <ligand>
        <name>Mg(2+)</name>
        <dbReference type="ChEBI" id="CHEBI:18420"/>
        <label>1</label>
        <note>catalytic</note>
    </ligand>
</feature>
<feature type="binding site" evidence="9">
    <location>
        <position position="214"/>
    </location>
    <ligand>
        <name>Mg(2+)</name>
        <dbReference type="ChEBI" id="CHEBI:18420"/>
        <label>1</label>
        <note>catalytic</note>
    </ligand>
</feature>
<dbReference type="InterPro" id="IPR022337">
    <property type="entry name" value="Inositol_monophosphatase_SuhB"/>
</dbReference>
<dbReference type="EC" id="3.1.3.25" evidence="4 10"/>
<feature type="binding site" evidence="9">
    <location>
        <position position="69"/>
    </location>
    <ligand>
        <name>Mg(2+)</name>
        <dbReference type="ChEBI" id="CHEBI:18420"/>
        <label>1</label>
        <note>catalytic</note>
    </ligand>
</feature>
<evidence type="ECO:0000256" key="5">
    <source>
        <dbReference type="ARBA" id="ARBA00019784"/>
    </source>
</evidence>
<dbReference type="Gene3D" id="3.40.190.80">
    <property type="match status" value="1"/>
</dbReference>
<evidence type="ECO:0000313" key="11">
    <source>
        <dbReference type="EMBL" id="RIA47248.1"/>
    </source>
</evidence>
<dbReference type="CDD" id="cd01639">
    <property type="entry name" value="IMPase"/>
    <property type="match status" value="1"/>
</dbReference>
<comment type="cofactor">
    <cofactor evidence="2 9 10">
        <name>Mg(2+)</name>
        <dbReference type="ChEBI" id="CHEBI:18420"/>
    </cofactor>
</comment>
<evidence type="ECO:0000256" key="9">
    <source>
        <dbReference type="PIRSR" id="PIRSR600760-2"/>
    </source>
</evidence>
<dbReference type="SUPFAM" id="SSF56655">
    <property type="entry name" value="Carbohydrate phosphatase"/>
    <property type="match status" value="1"/>
</dbReference>
<dbReference type="PANTHER" id="PTHR20854">
    <property type="entry name" value="INOSITOL MONOPHOSPHATASE"/>
    <property type="match status" value="1"/>
</dbReference>
<dbReference type="GO" id="GO:0008934">
    <property type="term" value="F:inositol monophosphate 1-phosphatase activity"/>
    <property type="evidence" value="ECO:0007669"/>
    <property type="project" value="InterPro"/>
</dbReference>
<dbReference type="Proteomes" id="UP000266273">
    <property type="component" value="Unassembled WGS sequence"/>
</dbReference>
<comment type="caution">
    <text evidence="11">The sequence shown here is derived from an EMBL/GenBank/DDBJ whole genome shotgun (WGS) entry which is preliminary data.</text>
</comment>
<evidence type="ECO:0000256" key="4">
    <source>
        <dbReference type="ARBA" id="ARBA00013106"/>
    </source>
</evidence>
<dbReference type="GO" id="GO:0006020">
    <property type="term" value="P:inositol metabolic process"/>
    <property type="evidence" value="ECO:0007669"/>
    <property type="project" value="TreeGrafter"/>
</dbReference>
<feature type="binding site" evidence="9">
    <location>
        <position position="86"/>
    </location>
    <ligand>
        <name>Mg(2+)</name>
        <dbReference type="ChEBI" id="CHEBI:18420"/>
        <label>1</label>
        <note>catalytic</note>
    </ligand>
</feature>
<reference evidence="11 12" key="1">
    <citation type="submission" date="2018-08" db="EMBL/GenBank/DDBJ databases">
        <title>Genomic Encyclopedia of Archaeal and Bacterial Type Strains, Phase II (KMG-II): from individual species to whole genera.</title>
        <authorList>
            <person name="Goeker M."/>
        </authorList>
    </citation>
    <scope>NUCLEOTIDE SEQUENCE [LARGE SCALE GENOMIC DNA]</scope>
    <source>
        <strain evidence="11 12">DSM 5002</strain>
    </source>
</reference>
<dbReference type="PANTHER" id="PTHR20854:SF4">
    <property type="entry name" value="INOSITOL-1-MONOPHOSPHATASE-RELATED"/>
    <property type="match status" value="1"/>
</dbReference>
<dbReference type="RefSeq" id="WP_119062425.1">
    <property type="nucleotide sequence ID" value="NZ_QXDF01000004.1"/>
</dbReference>
<keyword evidence="7 10" id="KW-0378">Hydrolase</keyword>
<gene>
    <name evidence="11" type="ORF">BXY53_2630</name>
</gene>
<name>A0A397PE57_9HYPH</name>
<comment type="catalytic activity">
    <reaction evidence="1 10">
        <text>a myo-inositol phosphate + H2O = myo-inositol + phosphate</text>
        <dbReference type="Rhea" id="RHEA:24056"/>
        <dbReference type="ChEBI" id="CHEBI:15377"/>
        <dbReference type="ChEBI" id="CHEBI:17268"/>
        <dbReference type="ChEBI" id="CHEBI:43474"/>
        <dbReference type="ChEBI" id="CHEBI:84139"/>
        <dbReference type="EC" id="3.1.3.25"/>
    </reaction>
</comment>
<dbReference type="PRINTS" id="PR01959">
    <property type="entry name" value="SBIMPHPHTASE"/>
</dbReference>
<dbReference type="InterPro" id="IPR020583">
    <property type="entry name" value="Inositol_monoP_metal-BS"/>
</dbReference>
<evidence type="ECO:0000256" key="10">
    <source>
        <dbReference type="RuleBase" id="RU364068"/>
    </source>
</evidence>
<evidence type="ECO:0000256" key="2">
    <source>
        <dbReference type="ARBA" id="ARBA00001946"/>
    </source>
</evidence>
<keyword evidence="12" id="KW-1185">Reference proteome</keyword>
<dbReference type="FunFam" id="3.40.190.80:FF:000020">
    <property type="entry name" value="Fructose-1,6-bisphosphatase/inositol-1-monophosphatase"/>
    <property type="match status" value="1"/>
</dbReference>
<dbReference type="PROSITE" id="PS00629">
    <property type="entry name" value="IMP_1"/>
    <property type="match status" value="1"/>
</dbReference>
<keyword evidence="8 9" id="KW-0460">Magnesium</keyword>
<dbReference type="InterPro" id="IPR020550">
    <property type="entry name" value="Inositol_monophosphatase_CS"/>
</dbReference>
<accession>A0A397PE57</accession>
<comment type="similarity">
    <text evidence="3 10">Belongs to the inositol monophosphatase superfamily.</text>
</comment>
<evidence type="ECO:0000256" key="6">
    <source>
        <dbReference type="ARBA" id="ARBA00022723"/>
    </source>
</evidence>
<dbReference type="PROSITE" id="PS00630">
    <property type="entry name" value="IMP_2"/>
    <property type="match status" value="1"/>
</dbReference>
<dbReference type="GO" id="GO:0046854">
    <property type="term" value="P:phosphatidylinositol phosphate biosynthetic process"/>
    <property type="evidence" value="ECO:0007669"/>
    <property type="project" value="InterPro"/>
</dbReference>
<dbReference type="EMBL" id="QXDF01000004">
    <property type="protein sequence ID" value="RIA47248.1"/>
    <property type="molecule type" value="Genomic_DNA"/>
</dbReference>
<dbReference type="GO" id="GO:0046872">
    <property type="term" value="F:metal ion binding"/>
    <property type="evidence" value="ECO:0007669"/>
    <property type="project" value="UniProtKB-KW"/>
</dbReference>
<keyword evidence="6 9" id="KW-0479">Metal-binding</keyword>
<evidence type="ECO:0000256" key="3">
    <source>
        <dbReference type="ARBA" id="ARBA00009759"/>
    </source>
</evidence>
<protein>
    <recommendedName>
        <fullName evidence="5 10">Inositol-1-monophosphatase</fullName>
        <ecNumber evidence="4 10">3.1.3.25</ecNumber>
    </recommendedName>
</protein>
<sequence>MPASALMNVMISAARKAGRGLARDFGEVENLQVSKKGPANFVTAADMRAEKILFEELSRAREGYCFLMEERGRVEGPDRTHTWIVDPLDGTTNFMHGIPLFAISIALEREGQLVAGLIYNPVTGDTYTAERGKGAFLNDRRIRVAARARLRESVITTGIPHHGKQGHERYLAELEAVMPQVAGIRRTGSAATDLAWIASGRFDGYWERGISAWDMAAGIVLVREAGGFVSDADGGQEMLTTGSIVAGNEAIQRDLVKLVSRRPTRP</sequence>
<dbReference type="InterPro" id="IPR033942">
    <property type="entry name" value="IMPase"/>
</dbReference>
<evidence type="ECO:0000313" key="12">
    <source>
        <dbReference type="Proteomes" id="UP000266273"/>
    </source>
</evidence>
<dbReference type="FunFam" id="3.30.540.10:FF:000003">
    <property type="entry name" value="Inositol-1-monophosphatase"/>
    <property type="match status" value="1"/>
</dbReference>
<feature type="binding site" evidence="9">
    <location>
        <position position="89"/>
    </location>
    <ligand>
        <name>Mg(2+)</name>
        <dbReference type="ChEBI" id="CHEBI:18420"/>
        <label>1</label>
        <note>catalytic</note>
    </ligand>
</feature>
<dbReference type="OrthoDB" id="9785695at2"/>
<dbReference type="PRINTS" id="PR00377">
    <property type="entry name" value="IMPHPHTASES"/>
</dbReference>